<dbReference type="GeneID" id="94429815"/>
<gene>
    <name evidence="1" type="ORF">CSUI_006444</name>
</gene>
<sequence length="98" mass="11472">MNYKYRLLHIDHARGERQREHVIHCIDEVPALDIASGSRYFLLILKRYTTHVLLGPCCPRIVGPAVVHPYIHRDTPKLLRTRVNEEDHVFSPVHRADE</sequence>
<accession>A0A2C6K0H3</accession>
<dbReference type="EMBL" id="MIGC01003260">
    <property type="protein sequence ID" value="PHJ19721.1"/>
    <property type="molecule type" value="Genomic_DNA"/>
</dbReference>
<organism evidence="1 2">
    <name type="scientific">Cystoisospora suis</name>
    <dbReference type="NCBI Taxonomy" id="483139"/>
    <lineage>
        <taxon>Eukaryota</taxon>
        <taxon>Sar</taxon>
        <taxon>Alveolata</taxon>
        <taxon>Apicomplexa</taxon>
        <taxon>Conoidasida</taxon>
        <taxon>Coccidia</taxon>
        <taxon>Eucoccidiorida</taxon>
        <taxon>Eimeriorina</taxon>
        <taxon>Sarcocystidae</taxon>
        <taxon>Cystoisospora</taxon>
    </lineage>
</organism>
<dbReference type="RefSeq" id="XP_067921417.1">
    <property type="nucleotide sequence ID" value="XM_068066604.1"/>
</dbReference>
<keyword evidence="2" id="KW-1185">Reference proteome</keyword>
<protein>
    <submittedName>
        <fullName evidence="1">Uncharacterized protein</fullName>
    </submittedName>
</protein>
<dbReference type="Proteomes" id="UP000221165">
    <property type="component" value="Unassembled WGS sequence"/>
</dbReference>
<dbReference type="AlphaFoldDB" id="A0A2C6K0H3"/>
<comment type="caution">
    <text evidence="1">The sequence shown here is derived from an EMBL/GenBank/DDBJ whole genome shotgun (WGS) entry which is preliminary data.</text>
</comment>
<evidence type="ECO:0000313" key="2">
    <source>
        <dbReference type="Proteomes" id="UP000221165"/>
    </source>
</evidence>
<evidence type="ECO:0000313" key="1">
    <source>
        <dbReference type="EMBL" id="PHJ19721.1"/>
    </source>
</evidence>
<name>A0A2C6K0H3_9APIC</name>
<proteinExistence type="predicted"/>
<reference evidence="1 2" key="1">
    <citation type="journal article" date="2017" name="Int. J. Parasitol.">
        <title>The genome of the protozoan parasite Cystoisospora suis and a reverse vaccinology approach to identify vaccine candidates.</title>
        <authorList>
            <person name="Palmieri N."/>
            <person name="Shrestha A."/>
            <person name="Ruttkowski B."/>
            <person name="Beck T."/>
            <person name="Vogl C."/>
            <person name="Tomley F."/>
            <person name="Blake D.P."/>
            <person name="Joachim A."/>
        </authorList>
    </citation>
    <scope>NUCLEOTIDE SEQUENCE [LARGE SCALE GENOMIC DNA]</scope>
    <source>
        <strain evidence="1 2">Wien I</strain>
    </source>
</reference>
<dbReference type="VEuPathDB" id="ToxoDB:CSUI_006444"/>